<organism evidence="1 3">
    <name type="scientific">Reticulomyxa filosa</name>
    <dbReference type="NCBI Taxonomy" id="46433"/>
    <lineage>
        <taxon>Eukaryota</taxon>
        <taxon>Sar</taxon>
        <taxon>Rhizaria</taxon>
        <taxon>Retaria</taxon>
        <taxon>Foraminifera</taxon>
        <taxon>Monothalamids</taxon>
        <taxon>Reticulomyxidae</taxon>
        <taxon>Reticulomyxa</taxon>
    </lineage>
</organism>
<accession>X6MMJ5</accession>
<dbReference type="AlphaFoldDB" id="X6MMJ5"/>
<gene>
    <name evidence="2" type="ORF">RFI_18274</name>
    <name evidence="1" type="ORF">RFI_23066</name>
</gene>
<sequence>MTSERTIESLSKELEAQSGIRMEDQLLLCNRLILSEEQHKQKTLKDLNIDTTESINVELNVRIKGGRLHGQVLQKTLLYLRPRGYAGLKEEKMHCLMMAKLVNTKQIHLLVLIHYFYARIALISNRTEFVGSVHARMRGLEMQKRSFLFPRH</sequence>
<reference evidence="1" key="2">
    <citation type="submission" date="2013-05" db="EMBL/GenBank/DDBJ databases">
        <authorList>
            <person name="Gloeckner G."/>
            <person name="Szafranski K."/>
            <person name="Schliwa M."/>
        </authorList>
    </citation>
    <scope>NUCLEOTIDE SEQUENCE</scope>
</reference>
<evidence type="ECO:0000313" key="1">
    <source>
        <dbReference type="EMBL" id="ETO14300.1"/>
    </source>
</evidence>
<name>X6MMJ5_RETFI</name>
<evidence type="ECO:0000313" key="3">
    <source>
        <dbReference type="Proteomes" id="UP000023152"/>
    </source>
</evidence>
<dbReference type="EMBL" id="ASPP01014193">
    <property type="protein sequence ID" value="ETO18966.1"/>
    <property type="molecule type" value="Genomic_DNA"/>
</dbReference>
<proteinExistence type="predicted"/>
<keyword evidence="3" id="KW-1185">Reference proteome</keyword>
<reference evidence="1 3" key="1">
    <citation type="journal article" date="2013" name="Curr. Biol.">
        <title>The Genome of the Foraminiferan Reticulomyxa filosa.</title>
        <authorList>
            <person name="Glockner G."/>
            <person name="Hulsmann N."/>
            <person name="Schleicher M."/>
            <person name="Noegel A.A."/>
            <person name="Eichinger L."/>
            <person name="Gallinger C."/>
            <person name="Pawlowski J."/>
            <person name="Sierra R."/>
            <person name="Euteneuer U."/>
            <person name="Pillet L."/>
            <person name="Moustafa A."/>
            <person name="Platzer M."/>
            <person name="Groth M."/>
            <person name="Szafranski K."/>
            <person name="Schliwa M."/>
        </authorList>
    </citation>
    <scope>NUCLEOTIDE SEQUENCE [LARGE SCALE GENOMIC DNA]</scope>
</reference>
<dbReference type="EMBL" id="ASPP01020107">
    <property type="protein sequence ID" value="ETO14300.1"/>
    <property type="molecule type" value="Genomic_DNA"/>
</dbReference>
<evidence type="ECO:0008006" key="4">
    <source>
        <dbReference type="Google" id="ProtNLM"/>
    </source>
</evidence>
<dbReference type="Proteomes" id="UP000023152">
    <property type="component" value="Unassembled WGS sequence"/>
</dbReference>
<protein>
    <recommendedName>
        <fullName evidence="4">Ubiquitin-like domain-containing protein</fullName>
    </recommendedName>
</protein>
<comment type="caution">
    <text evidence="1">The sequence shown here is derived from an EMBL/GenBank/DDBJ whole genome shotgun (WGS) entry which is preliminary data.</text>
</comment>
<evidence type="ECO:0000313" key="2">
    <source>
        <dbReference type="EMBL" id="ETO18966.1"/>
    </source>
</evidence>